<comment type="caution">
    <text evidence="3">The sequence shown here is derived from an EMBL/GenBank/DDBJ whole genome shotgun (WGS) entry which is preliminary data.</text>
</comment>
<dbReference type="Gene3D" id="1.25.40.10">
    <property type="entry name" value="Tetratricopeptide repeat domain"/>
    <property type="match status" value="2"/>
</dbReference>
<evidence type="ECO:0000313" key="3">
    <source>
        <dbReference type="EMBL" id="MFD0725896.1"/>
    </source>
</evidence>
<organism evidence="3 4">
    <name type="scientific">Lysobacter brunescens</name>
    <dbReference type="NCBI Taxonomy" id="262323"/>
    <lineage>
        <taxon>Bacteria</taxon>
        <taxon>Pseudomonadati</taxon>
        <taxon>Pseudomonadota</taxon>
        <taxon>Gammaproteobacteria</taxon>
        <taxon>Lysobacterales</taxon>
        <taxon>Lysobacteraceae</taxon>
        <taxon>Lysobacter</taxon>
    </lineage>
</organism>
<dbReference type="PANTHER" id="PTHR44858">
    <property type="entry name" value="TETRATRICOPEPTIDE REPEAT PROTEIN 6"/>
    <property type="match status" value="1"/>
</dbReference>
<dbReference type="InterPro" id="IPR011990">
    <property type="entry name" value="TPR-like_helical_dom_sf"/>
</dbReference>
<keyword evidence="4" id="KW-1185">Reference proteome</keyword>
<dbReference type="RefSeq" id="WP_386823472.1">
    <property type="nucleotide sequence ID" value="NZ_JBHTIF010000001.1"/>
</dbReference>
<accession>A0ABW2YD34</accession>
<evidence type="ECO:0000256" key="1">
    <source>
        <dbReference type="ARBA" id="ARBA00022737"/>
    </source>
</evidence>
<evidence type="ECO:0000256" key="2">
    <source>
        <dbReference type="ARBA" id="ARBA00022803"/>
    </source>
</evidence>
<sequence>MSMPSRERCALLAEECLADDVARLFVLHRLYSKALPADFPAREVSEFLGALHLDALEELFDTLVMRQTSVRSCVSAWDDIPDETFDGVDRNEVRARVSKLGAFYEFASIEGGSNNTLFKLLSDPVLRSHAAITRKIVEFWASKYKEKPKSRFFEFARDSLAQADFPPDEVDGVSGFNAFQQVKKQVSQIKSEIALGNDEKVRRLVSDLASFQKRSRRDLLSKSLCDLASFAKSVGDLERSIELEKMAVQEVPNDAWAHIQLGNSLVAKGEFPAAMEEFRLGEMYGDERSALIGRAEIFKQIGQKANSLEAIERCVNLFPTDIVARNFRASVYAHFGDLQDALLEYNSIIEESLPNAFAFSGRAGVHHDLGNFERGLIDQDLAVSLSVDDPVPIIQKADMLRERGMFSAALSCVDQGKLLDHRWRLGFGAAKSRILRDMRDWVRSRQVLEELKQDFPKDFSLWLASADLERRSGYFKKALGLYLSIEENFIQARAARVGIASTLVAVGELESALNYLNDWQPSTRADWVASHLKGMIYIKRGDLEAAASIFRSGLDGCPWVQQRPYFASGLASVKLRERSYSSALEVLNSVNPNVAPLFSPSFELLRAHALQGPSFTEALQAHAVEDDVVGRLLLDELTRTPISITEEHILDVEWSYLLTLA</sequence>
<keyword evidence="2" id="KW-0802">TPR repeat</keyword>
<gene>
    <name evidence="3" type="ORF">ACFQ0E_09825</name>
</gene>
<dbReference type="EMBL" id="JBHTIF010000001">
    <property type="protein sequence ID" value="MFD0725896.1"/>
    <property type="molecule type" value="Genomic_DNA"/>
</dbReference>
<evidence type="ECO:0000313" key="4">
    <source>
        <dbReference type="Proteomes" id="UP001597110"/>
    </source>
</evidence>
<dbReference type="SUPFAM" id="SSF48452">
    <property type="entry name" value="TPR-like"/>
    <property type="match status" value="3"/>
</dbReference>
<protein>
    <submittedName>
        <fullName evidence="3">Tetratricopeptide repeat protein</fullName>
    </submittedName>
</protein>
<dbReference type="Proteomes" id="UP001597110">
    <property type="component" value="Unassembled WGS sequence"/>
</dbReference>
<reference evidence="4" key="1">
    <citation type="journal article" date="2019" name="Int. J. Syst. Evol. Microbiol.">
        <title>The Global Catalogue of Microorganisms (GCM) 10K type strain sequencing project: providing services to taxonomists for standard genome sequencing and annotation.</title>
        <authorList>
            <consortium name="The Broad Institute Genomics Platform"/>
            <consortium name="The Broad Institute Genome Sequencing Center for Infectious Disease"/>
            <person name="Wu L."/>
            <person name="Ma J."/>
        </authorList>
    </citation>
    <scope>NUCLEOTIDE SEQUENCE [LARGE SCALE GENOMIC DNA]</scope>
    <source>
        <strain evidence="4">CCUG 55585</strain>
    </source>
</reference>
<proteinExistence type="predicted"/>
<dbReference type="PANTHER" id="PTHR44858:SF1">
    <property type="entry name" value="UDP-N-ACETYLGLUCOSAMINE--PEPTIDE N-ACETYLGLUCOSAMINYLTRANSFERASE SPINDLY-RELATED"/>
    <property type="match status" value="1"/>
</dbReference>
<dbReference type="InterPro" id="IPR050498">
    <property type="entry name" value="Ycf3"/>
</dbReference>
<keyword evidence="1" id="KW-0677">Repeat</keyword>
<name>A0ABW2YD34_9GAMM</name>